<sequence length="295" mass="32887">MESQIIEITASSVGQLQENPAWTAALESGKVLYFPHLGFGLSAEEQALLRPEMRDPKSRNISLDADGRLKGLAGEGAVQAAVTDWMGRFRAQSQELIARLLPGYQHKLRLAPTSLRPSEVESREQSWRADDRRLHVDAFPSRPNRGERILRVFTNIHPSGGERVWRVGEPFETVARTFLPRAKPYALWQAKALAALHVTKSLRSEYDHLMLQLHDGMKRDLDYQRNSPQQTVHFPAGSTWVCFSDQTSHAAMSGQYMMEQTLFLRAGGEYDPAASPLGILTRLTGRALVGAEAAA</sequence>
<dbReference type="InterPro" id="IPR021266">
    <property type="entry name" value="Kdo_hydroxlase"/>
</dbReference>
<keyword evidence="2" id="KW-1185">Reference proteome</keyword>
<dbReference type="RefSeq" id="WP_017757708.1">
    <property type="nucleotide sequence ID" value="NZ_QQAV01000009.1"/>
</dbReference>
<evidence type="ECO:0000313" key="1">
    <source>
        <dbReference type="EMBL" id="RDI21378.1"/>
    </source>
</evidence>
<evidence type="ECO:0000313" key="2">
    <source>
        <dbReference type="Proteomes" id="UP000255265"/>
    </source>
</evidence>
<gene>
    <name evidence="1" type="ORF">DFR41_109177</name>
</gene>
<name>A0A370FC53_9BURK</name>
<protein>
    <submittedName>
        <fullName evidence="1">3-deoxy-D-manno-octulosonic acid hydroxylase-like protein</fullName>
    </submittedName>
</protein>
<dbReference type="Proteomes" id="UP000255265">
    <property type="component" value="Unassembled WGS sequence"/>
</dbReference>
<dbReference type="EMBL" id="QQAV01000009">
    <property type="protein sequence ID" value="RDI21378.1"/>
    <property type="molecule type" value="Genomic_DNA"/>
</dbReference>
<dbReference type="STRING" id="433924.NS331_08190"/>
<proteinExistence type="predicted"/>
<dbReference type="AlphaFoldDB" id="A0A370FC53"/>
<organism evidence="1 2">
    <name type="scientific">Pseudacidovorax intermedius</name>
    <dbReference type="NCBI Taxonomy" id="433924"/>
    <lineage>
        <taxon>Bacteria</taxon>
        <taxon>Pseudomonadati</taxon>
        <taxon>Pseudomonadota</taxon>
        <taxon>Betaproteobacteria</taxon>
        <taxon>Burkholderiales</taxon>
        <taxon>Comamonadaceae</taxon>
        <taxon>Pseudacidovorax</taxon>
    </lineage>
</organism>
<reference evidence="1 2" key="1">
    <citation type="submission" date="2018-07" db="EMBL/GenBank/DDBJ databases">
        <title>Genomic Encyclopedia of Type Strains, Phase IV (KMG-IV): sequencing the most valuable type-strain genomes for metagenomic binning, comparative biology and taxonomic classification.</title>
        <authorList>
            <person name="Goeker M."/>
        </authorList>
    </citation>
    <scope>NUCLEOTIDE SEQUENCE [LARGE SCALE GENOMIC DNA]</scope>
    <source>
        <strain evidence="1 2">DSM 21352</strain>
    </source>
</reference>
<dbReference type="Pfam" id="PF11004">
    <property type="entry name" value="Kdo_hydroxy"/>
    <property type="match status" value="1"/>
</dbReference>
<comment type="caution">
    <text evidence="1">The sequence shown here is derived from an EMBL/GenBank/DDBJ whole genome shotgun (WGS) entry which is preliminary data.</text>
</comment>
<accession>A0A370FC53</accession>
<dbReference type="OrthoDB" id="21302at2"/>